<proteinExistence type="inferred from homology"/>
<dbReference type="GO" id="GO:0005739">
    <property type="term" value="C:mitochondrion"/>
    <property type="evidence" value="ECO:0007669"/>
    <property type="project" value="TreeGrafter"/>
</dbReference>
<dbReference type="SUPFAM" id="SSF102705">
    <property type="entry name" value="NIF3 (NGG1p interacting factor 3)-like"/>
    <property type="match status" value="1"/>
</dbReference>
<sequence length="140" mass="14812">MGRWAELKTPISLEQAVSQVKAHLQLKHVMVAQRQDQDSKEPGGEEDAAAINISTVAVCAGSGSSVLKAHGATADLMLTGELSHHEVLDAVHCGSHVILARHSNSERGYLKSLRNKLATALGPSVEVFVSDVDKDPLAVA</sequence>
<evidence type="ECO:0000313" key="4">
    <source>
        <dbReference type="EMBL" id="GFS13377.1"/>
    </source>
</evidence>
<accession>A0AAV4IX79</accession>
<reference evidence="4 5" key="1">
    <citation type="journal article" date="2021" name="Elife">
        <title>Chloroplast acquisition without the gene transfer in kleptoplastic sea slugs, Plakobranchus ocellatus.</title>
        <authorList>
            <person name="Maeda T."/>
            <person name="Takahashi S."/>
            <person name="Yoshida T."/>
            <person name="Shimamura S."/>
            <person name="Takaki Y."/>
            <person name="Nagai Y."/>
            <person name="Toyoda A."/>
            <person name="Suzuki Y."/>
            <person name="Arimoto A."/>
            <person name="Ishii H."/>
            <person name="Satoh N."/>
            <person name="Nishiyama T."/>
            <person name="Hasebe M."/>
            <person name="Maruyama T."/>
            <person name="Minagawa J."/>
            <person name="Obokata J."/>
            <person name="Shigenobu S."/>
        </authorList>
    </citation>
    <scope>NUCLEOTIDE SEQUENCE [LARGE SCALE GENOMIC DNA]</scope>
</reference>
<organism evidence="4 5">
    <name type="scientific">Elysia marginata</name>
    <dbReference type="NCBI Taxonomy" id="1093978"/>
    <lineage>
        <taxon>Eukaryota</taxon>
        <taxon>Metazoa</taxon>
        <taxon>Spiralia</taxon>
        <taxon>Lophotrochozoa</taxon>
        <taxon>Mollusca</taxon>
        <taxon>Gastropoda</taxon>
        <taxon>Heterobranchia</taxon>
        <taxon>Euthyneura</taxon>
        <taxon>Panpulmonata</taxon>
        <taxon>Sacoglossa</taxon>
        <taxon>Placobranchoidea</taxon>
        <taxon>Plakobranchidae</taxon>
        <taxon>Elysia</taxon>
    </lineage>
</organism>
<evidence type="ECO:0000256" key="1">
    <source>
        <dbReference type="ARBA" id="ARBA00006964"/>
    </source>
</evidence>
<gene>
    <name evidence="4" type="ORF">ElyMa_003135200</name>
</gene>
<dbReference type="PANTHER" id="PTHR13799:SF13">
    <property type="entry name" value="NIF3-LIKE PROTEIN 1"/>
    <property type="match status" value="1"/>
</dbReference>
<evidence type="ECO:0000313" key="5">
    <source>
        <dbReference type="Proteomes" id="UP000762676"/>
    </source>
</evidence>
<dbReference type="Pfam" id="PF01784">
    <property type="entry name" value="DUF34_NIF3"/>
    <property type="match status" value="1"/>
</dbReference>
<name>A0AAV4IX79_9GAST</name>
<evidence type="ECO:0000256" key="2">
    <source>
        <dbReference type="ARBA" id="ARBA00019069"/>
    </source>
</evidence>
<evidence type="ECO:0000256" key="3">
    <source>
        <dbReference type="PIRSR" id="PIRSR602678-1"/>
    </source>
</evidence>
<dbReference type="Proteomes" id="UP000762676">
    <property type="component" value="Unassembled WGS sequence"/>
</dbReference>
<dbReference type="PANTHER" id="PTHR13799">
    <property type="entry name" value="NGG1 INTERACTING FACTOR 3"/>
    <property type="match status" value="1"/>
</dbReference>
<keyword evidence="3" id="KW-0479">Metal-binding</keyword>
<dbReference type="InterPro" id="IPR036069">
    <property type="entry name" value="DUF34/NIF3_sf"/>
</dbReference>
<feature type="binding site" evidence="3">
    <location>
        <position position="102"/>
    </location>
    <ligand>
        <name>a divalent metal cation</name>
        <dbReference type="ChEBI" id="CHEBI:60240"/>
        <label>1</label>
    </ligand>
</feature>
<dbReference type="AlphaFoldDB" id="A0AAV4IX79"/>
<dbReference type="GO" id="GO:0046872">
    <property type="term" value="F:metal ion binding"/>
    <property type="evidence" value="ECO:0007669"/>
    <property type="project" value="UniProtKB-KW"/>
</dbReference>
<dbReference type="Gene3D" id="3.40.1390.30">
    <property type="entry name" value="NIF3 (NGG1p interacting factor 3)-like"/>
    <property type="match status" value="1"/>
</dbReference>
<comment type="similarity">
    <text evidence="1">Belongs to the GTP cyclohydrolase I type 2/NIF3 family.</text>
</comment>
<dbReference type="EMBL" id="BMAT01006478">
    <property type="protein sequence ID" value="GFS13377.1"/>
    <property type="molecule type" value="Genomic_DNA"/>
</dbReference>
<dbReference type="InterPro" id="IPR002678">
    <property type="entry name" value="DUF34/NIF3"/>
</dbReference>
<protein>
    <recommendedName>
        <fullName evidence="2">NIF3-like protein 1</fullName>
    </recommendedName>
</protein>
<comment type="caution">
    <text evidence="4">The sequence shown here is derived from an EMBL/GenBank/DDBJ whole genome shotgun (WGS) entry which is preliminary data.</text>
</comment>
<feature type="binding site" evidence="3">
    <location>
        <position position="106"/>
    </location>
    <ligand>
        <name>a divalent metal cation</name>
        <dbReference type="ChEBI" id="CHEBI:60240"/>
        <label>1</label>
    </ligand>
</feature>
<keyword evidence="5" id="KW-1185">Reference proteome</keyword>